<feature type="signal peptide" evidence="6">
    <location>
        <begin position="1"/>
        <end position="18"/>
    </location>
</feature>
<organism evidence="8 9">
    <name type="scientific">Phoxinus phoxinus</name>
    <name type="common">Eurasian minnow</name>
    <dbReference type="NCBI Taxonomy" id="58324"/>
    <lineage>
        <taxon>Eukaryota</taxon>
        <taxon>Metazoa</taxon>
        <taxon>Chordata</taxon>
        <taxon>Craniata</taxon>
        <taxon>Vertebrata</taxon>
        <taxon>Euteleostomi</taxon>
        <taxon>Actinopterygii</taxon>
        <taxon>Neopterygii</taxon>
        <taxon>Teleostei</taxon>
        <taxon>Ostariophysi</taxon>
        <taxon>Cypriniformes</taxon>
        <taxon>Leuciscidae</taxon>
        <taxon>Phoxininae</taxon>
        <taxon>Phoxinus</taxon>
    </lineage>
</organism>
<evidence type="ECO:0000256" key="3">
    <source>
        <dbReference type="ARBA" id="ARBA00022729"/>
    </source>
</evidence>
<dbReference type="CDD" id="cd00033">
    <property type="entry name" value="CCP"/>
    <property type="match status" value="4"/>
</dbReference>
<dbReference type="EMBL" id="JAYKXH010000018">
    <property type="protein sequence ID" value="KAK7137130.1"/>
    <property type="molecule type" value="Genomic_DNA"/>
</dbReference>
<evidence type="ECO:0000256" key="4">
    <source>
        <dbReference type="ARBA" id="ARBA00023157"/>
    </source>
</evidence>
<feature type="domain" description="Sushi" evidence="7">
    <location>
        <begin position="96"/>
        <end position="156"/>
    </location>
</feature>
<dbReference type="PROSITE" id="PS50923">
    <property type="entry name" value="SUSHI"/>
    <property type="match status" value="3"/>
</dbReference>
<keyword evidence="3 6" id="KW-0732">Signal</keyword>
<reference evidence="8 9" key="1">
    <citation type="submission" date="2024-02" db="EMBL/GenBank/DDBJ databases">
        <title>Chromosome-level genome assembly of the Eurasian Minnow (Phoxinus phoxinus).</title>
        <authorList>
            <person name="Oriowo T.O."/>
            <person name="Martin S."/>
            <person name="Stange M."/>
            <person name="Chrysostomakis Y."/>
            <person name="Brown T."/>
            <person name="Winkler S."/>
            <person name="Kukowka S."/>
            <person name="Myers E.W."/>
            <person name="Bohne A."/>
        </authorList>
    </citation>
    <scope>NUCLEOTIDE SEQUENCE [LARGE SCALE GENOMIC DNA]</scope>
    <source>
        <strain evidence="8">ZFMK-TIS-60720</strain>
        <tissue evidence="8">Whole Organism</tissue>
    </source>
</reference>
<comment type="subcellular location">
    <subcellularLocation>
        <location evidence="1">Virion</location>
    </subcellularLocation>
</comment>
<comment type="caution">
    <text evidence="5">Lacks conserved residue(s) required for the propagation of feature annotation.</text>
</comment>
<dbReference type="AlphaFoldDB" id="A0AAN9GYQ3"/>
<protein>
    <recommendedName>
        <fullName evidence="7">Sushi domain-containing protein</fullName>
    </recommendedName>
</protein>
<gene>
    <name evidence="8" type="ORF">R3I93_017257</name>
</gene>
<dbReference type="InterPro" id="IPR000436">
    <property type="entry name" value="Sushi_SCR_CCP_dom"/>
</dbReference>
<dbReference type="Pfam" id="PF00084">
    <property type="entry name" value="Sushi"/>
    <property type="match status" value="4"/>
</dbReference>
<evidence type="ECO:0000256" key="6">
    <source>
        <dbReference type="SAM" id="SignalP"/>
    </source>
</evidence>
<keyword evidence="9" id="KW-1185">Reference proteome</keyword>
<dbReference type="InterPro" id="IPR051503">
    <property type="entry name" value="ComplSys_Reg/VirEntry_Med"/>
</dbReference>
<evidence type="ECO:0000256" key="5">
    <source>
        <dbReference type="PROSITE-ProRule" id="PRU00302"/>
    </source>
</evidence>
<keyword evidence="4 5" id="KW-1015">Disulfide bond</keyword>
<feature type="disulfide bond" evidence="5">
    <location>
        <begin position="190"/>
        <end position="217"/>
    </location>
</feature>
<dbReference type="SMART" id="SM00032">
    <property type="entry name" value="CCP"/>
    <property type="match status" value="4"/>
</dbReference>
<evidence type="ECO:0000313" key="9">
    <source>
        <dbReference type="Proteomes" id="UP001364617"/>
    </source>
</evidence>
<feature type="domain" description="Sushi" evidence="7">
    <location>
        <begin position="157"/>
        <end position="219"/>
    </location>
</feature>
<keyword evidence="2 5" id="KW-0768">Sushi</keyword>
<evidence type="ECO:0000313" key="8">
    <source>
        <dbReference type="EMBL" id="KAK7137130.1"/>
    </source>
</evidence>
<dbReference type="InterPro" id="IPR035976">
    <property type="entry name" value="Sushi/SCR/CCP_sf"/>
</dbReference>
<comment type="caution">
    <text evidence="8">The sequence shown here is derived from an EMBL/GenBank/DDBJ whole genome shotgun (WGS) entry which is preliminary data.</text>
</comment>
<evidence type="ECO:0000256" key="1">
    <source>
        <dbReference type="ARBA" id="ARBA00004328"/>
    </source>
</evidence>
<dbReference type="Proteomes" id="UP001364617">
    <property type="component" value="Unassembled WGS sequence"/>
</dbReference>
<evidence type="ECO:0000259" key="7">
    <source>
        <dbReference type="PROSITE" id="PS50923"/>
    </source>
</evidence>
<evidence type="ECO:0000256" key="2">
    <source>
        <dbReference type="ARBA" id="ARBA00022659"/>
    </source>
</evidence>
<accession>A0AAN9GYQ3</accession>
<feature type="disulfide bond" evidence="5">
    <location>
        <begin position="127"/>
        <end position="154"/>
    </location>
</feature>
<dbReference type="Gene3D" id="2.10.70.10">
    <property type="entry name" value="Complement Module, domain 1"/>
    <property type="match status" value="5"/>
</dbReference>
<dbReference type="PANTHER" id="PTHR45785:SF2">
    <property type="entry name" value="COMPLEMENT FACTOR H-RELATED"/>
    <property type="match status" value="1"/>
</dbReference>
<sequence length="417" mass="46704">MRSSFAILCVWICFSVDASTPNGCFKIPEVENAEVSQSSRKDNYSDGCFEIPEVENAEVSQSSRKDNYSDGCFEIPEVENAEVSQSSRKDNYSDVKRCELPEDIPNGQYTIVNGSSFVFRTTIKYICRDGYQMMSRFDTRTCQDGGWDNQLPACEEVSCVPDKIDENMRVEGLPDYDELIKYGHRLTFSCAAHGQIQGPKVVTCQSNGQWSSPFPKCVEVMCVANLPVNMRSDVTEDGHPGPKVSVRPRRTITLSCVGKGLELLGQRKITCLSTGEWNVPFPKCVRGKCGPPPQVDSADTTEMAKTEYNSGERVEYLCFSKYTLDLSPPNSKYLTCEQGEWRGNIKCLKPCSVPVVDMDKRGIELRWGGRQKIFSPHQDRITFACQKGKSFIGSSDLLIQYCTDGEMYLPECVTQGE</sequence>
<dbReference type="SUPFAM" id="SSF57535">
    <property type="entry name" value="Complement control module/SCR domain"/>
    <property type="match status" value="5"/>
</dbReference>
<feature type="chain" id="PRO_5043021821" description="Sushi domain-containing protein" evidence="6">
    <location>
        <begin position="19"/>
        <end position="417"/>
    </location>
</feature>
<feature type="domain" description="Sushi" evidence="7">
    <location>
        <begin position="287"/>
        <end position="349"/>
    </location>
</feature>
<dbReference type="PANTHER" id="PTHR45785">
    <property type="entry name" value="COMPLEMENT FACTOR H-RELATED"/>
    <property type="match status" value="1"/>
</dbReference>
<name>A0AAN9GYQ3_9TELE</name>
<proteinExistence type="predicted"/>